<feature type="compositionally biased region" description="Polar residues" evidence="3">
    <location>
        <begin position="497"/>
        <end position="508"/>
    </location>
</feature>
<dbReference type="Pfam" id="PF00595">
    <property type="entry name" value="PDZ"/>
    <property type="match status" value="1"/>
</dbReference>
<evidence type="ECO:0000256" key="3">
    <source>
        <dbReference type="SAM" id="MobiDB-lite"/>
    </source>
</evidence>
<dbReference type="PRINTS" id="PR00700">
    <property type="entry name" value="PRTYPHPHTASE"/>
</dbReference>
<feature type="region of interest" description="Disordered" evidence="3">
    <location>
        <begin position="670"/>
        <end position="698"/>
    </location>
</feature>
<feature type="region of interest" description="Disordered" evidence="3">
    <location>
        <begin position="252"/>
        <end position="296"/>
    </location>
</feature>
<dbReference type="SUPFAM" id="SSF50729">
    <property type="entry name" value="PH domain-like"/>
    <property type="match status" value="1"/>
</dbReference>
<dbReference type="GeneID" id="20317360"/>
<dbReference type="Pfam" id="PF09380">
    <property type="entry name" value="FERM_C"/>
    <property type="match status" value="1"/>
</dbReference>
<dbReference type="Gene3D" id="2.30.29.30">
    <property type="entry name" value="Pleckstrin-homology domain (PH domain)/Phosphotyrosine-binding domain (PTB)"/>
    <property type="match status" value="1"/>
</dbReference>
<dbReference type="SMART" id="SM00194">
    <property type="entry name" value="PTPc"/>
    <property type="match status" value="1"/>
</dbReference>
<dbReference type="SMART" id="SM00404">
    <property type="entry name" value="PTPc_motif"/>
    <property type="match status" value="1"/>
</dbReference>
<feature type="region of interest" description="Disordered" evidence="3">
    <location>
        <begin position="427"/>
        <end position="571"/>
    </location>
</feature>
<feature type="domain" description="Tyrosine specific protein phosphatases" evidence="5">
    <location>
        <begin position="902"/>
        <end position="971"/>
    </location>
</feature>
<feature type="compositionally biased region" description="Polar residues" evidence="3">
    <location>
        <begin position="432"/>
        <end position="443"/>
    </location>
</feature>
<dbReference type="InterPro" id="IPR029021">
    <property type="entry name" value="Prot-tyrosine_phosphatase-like"/>
</dbReference>
<dbReference type="GO" id="GO:0005737">
    <property type="term" value="C:cytoplasm"/>
    <property type="evidence" value="ECO:0007669"/>
    <property type="project" value="UniProtKB-SubCell"/>
</dbReference>
<dbReference type="SMART" id="SM00228">
    <property type="entry name" value="PDZ"/>
    <property type="match status" value="1"/>
</dbReference>
<evidence type="ECO:0000256" key="2">
    <source>
        <dbReference type="ARBA" id="ARBA00022490"/>
    </source>
</evidence>
<accession>A0A074ZTJ4</accession>
<dbReference type="InterPro" id="IPR011993">
    <property type="entry name" value="PH-like_dom_sf"/>
</dbReference>
<feature type="compositionally biased region" description="Basic and acidic residues" evidence="3">
    <location>
        <begin position="518"/>
        <end position="530"/>
    </location>
</feature>
<name>A0A074ZTJ4_OPIVI</name>
<feature type="compositionally biased region" description="Low complexity" evidence="3">
    <location>
        <begin position="336"/>
        <end position="348"/>
    </location>
</feature>
<feature type="compositionally biased region" description="Polar residues" evidence="3">
    <location>
        <begin position="535"/>
        <end position="544"/>
    </location>
</feature>
<dbReference type="AlphaFoldDB" id="A0A074ZTJ4"/>
<dbReference type="PROSITE" id="PS50106">
    <property type="entry name" value="PDZ"/>
    <property type="match status" value="1"/>
</dbReference>
<dbReference type="PROSITE" id="PS50056">
    <property type="entry name" value="TYR_PHOSPHATASE_2"/>
    <property type="match status" value="1"/>
</dbReference>
<feature type="compositionally biased region" description="Polar residues" evidence="3">
    <location>
        <begin position="689"/>
        <end position="698"/>
    </location>
</feature>
<feature type="domain" description="PDZ" evidence="6">
    <location>
        <begin position="575"/>
        <end position="644"/>
    </location>
</feature>
<evidence type="ECO:0000259" key="5">
    <source>
        <dbReference type="PROSITE" id="PS50056"/>
    </source>
</evidence>
<protein>
    <recommendedName>
        <fullName evidence="9">Protein-tyrosine phosphatase</fullName>
    </recommendedName>
</protein>
<proteinExistence type="predicted"/>
<comment type="subcellular location">
    <subcellularLocation>
        <location evidence="1">Cytoplasm</location>
    </subcellularLocation>
</comment>
<dbReference type="SUPFAM" id="SSF50156">
    <property type="entry name" value="PDZ domain-like"/>
    <property type="match status" value="1"/>
</dbReference>
<dbReference type="InterPro" id="IPR000242">
    <property type="entry name" value="PTP_cat"/>
</dbReference>
<evidence type="ECO:0000313" key="7">
    <source>
        <dbReference type="EMBL" id="KER30441.1"/>
    </source>
</evidence>
<reference evidence="7 8" key="1">
    <citation type="submission" date="2013-11" db="EMBL/GenBank/DDBJ databases">
        <title>Opisthorchis viverrini - life in the bile duct.</title>
        <authorList>
            <person name="Young N.D."/>
            <person name="Nagarajan N."/>
            <person name="Lin S.J."/>
            <person name="Korhonen P.K."/>
            <person name="Jex A.R."/>
            <person name="Hall R.S."/>
            <person name="Safavi-Hemami H."/>
            <person name="Kaewkong W."/>
            <person name="Bertrand D."/>
            <person name="Gao S."/>
            <person name="Seet Q."/>
            <person name="Wongkham S."/>
            <person name="Teh B.T."/>
            <person name="Wongkham C."/>
            <person name="Intapan P.M."/>
            <person name="Maleewong W."/>
            <person name="Yang X."/>
            <person name="Hu M."/>
            <person name="Wang Z."/>
            <person name="Hofmann A."/>
            <person name="Sternberg P.W."/>
            <person name="Tan P."/>
            <person name="Wang J."/>
            <person name="Gasser R.B."/>
        </authorList>
    </citation>
    <scope>NUCLEOTIDE SEQUENCE [LARGE SCALE GENOMIC DNA]</scope>
</reference>
<dbReference type="RefSeq" id="XP_009165850.1">
    <property type="nucleotide sequence ID" value="XM_009167586.1"/>
</dbReference>
<organism evidence="7 8">
    <name type="scientific">Opisthorchis viverrini</name>
    <name type="common">Southeast Asian liver fluke</name>
    <dbReference type="NCBI Taxonomy" id="6198"/>
    <lineage>
        <taxon>Eukaryota</taxon>
        <taxon>Metazoa</taxon>
        <taxon>Spiralia</taxon>
        <taxon>Lophotrochozoa</taxon>
        <taxon>Platyhelminthes</taxon>
        <taxon>Trematoda</taxon>
        <taxon>Digenea</taxon>
        <taxon>Opisthorchiida</taxon>
        <taxon>Opisthorchiata</taxon>
        <taxon>Opisthorchiidae</taxon>
        <taxon>Opisthorchis</taxon>
    </lineage>
</organism>
<feature type="compositionally biased region" description="Polar residues" evidence="3">
    <location>
        <begin position="268"/>
        <end position="281"/>
    </location>
</feature>
<feature type="compositionally biased region" description="Low complexity" evidence="3">
    <location>
        <begin position="483"/>
        <end position="496"/>
    </location>
</feature>
<dbReference type="PANTHER" id="PTHR45706">
    <property type="entry name" value="TYROSINE-PROTEIN PHOSPHATASE"/>
    <property type="match status" value="1"/>
</dbReference>
<sequence>MSPFAFALRSNILKIRFRNKKFTVHLKSATVNLLSANGNSSTGTRTPSYSTLVASPTDSSKTGLQQTFQFPSPAEAKEFWQYAVACHAFFRVREPAEVSFNRAPAYGAGATTAISATAIYSAISRATSGLRRFFSIARRGSIYRTNLGGAAGGVERTLSTVMELRRNSRVFDRGFSRASSRRSTRRSMNFSGSGPSVSQTGGIRTASNLSLDRPSDAHTPNISTKTYNQLPPGARTSLVFSTSSKTLDVQPVRGVQASAPRNPPESVPTISIPRTLTSAPAPTSRPKKAPSPSAVEATQLKATLPETSTHVPGSRNSYISATSITQAERMPRPKPTKTSSPSLNAPRSSQRRSHPSSPSLQPRAGTNPPNSPKNMPDSKSREKRGADGIQDNVHVSSSDGSDPDQPDFDRDDASRYWNARRANTAFRVGRAQTRTRPTPSSIMHESFHGRTSQEESRPRPSNAWSGKRQITSAEPETHEILETVTRASSSTRTSGRLNSLHTQHSGSQRRLADLGSSRYKDQSSHTEVHGRTHASGRTSNTAGSTFVRDPLHPGAPAGDGPSNPIEADSTDGLVRIRIRPDSRGRFGFNIRGGIDFGIPIIVSRVGQNTPADLCIPRLYEGDQLIAINGRSVAGYTHAEVVGFLNVAREDTGDVLELLVKPSDYVTDYFNGETNIPDSGDAPPLPPRSSMFSTRQSLTGDRLSVISRRNSVSSSKRASTASYTQTTEALLLSILDLEHSLADGSILSRFEMDFPKAGFSLNYIAAQGPLPSTYGDFWQMCWEQHVSVVVMLTAVSEKGRVKCHQYWPDLGQTLRFPTSNPNPISSRSSAGHPTSTELQIQTVQEEVAGDFAFREFTISQLSLTAQRSSTLQNNSNPKTTESRRITQLQYITWPDHGVPNNPTDFISFVERVRDKRGADPAPVVVHCSAGIGRTGVLITMETAMNLIERGHPIRPLELVQLMRSQRGLLIQTTVIKATNRTADVGRGPGLLAAPVPISIVLCTIINNSLK</sequence>
<feature type="compositionally biased region" description="Polar residues" evidence="3">
    <location>
        <begin position="462"/>
        <end position="474"/>
    </location>
</feature>
<dbReference type="KEGG" id="ovi:T265_03173"/>
<evidence type="ECO:0000313" key="8">
    <source>
        <dbReference type="Proteomes" id="UP000054324"/>
    </source>
</evidence>
<feature type="region of interest" description="Disordered" evidence="3">
    <location>
        <begin position="175"/>
        <end position="236"/>
    </location>
</feature>
<dbReference type="Pfam" id="PF00102">
    <property type="entry name" value="Y_phosphatase"/>
    <property type="match status" value="1"/>
</dbReference>
<dbReference type="PANTHER" id="PTHR45706:SF4">
    <property type="entry name" value="TYROSINE-PROTEIN PHOSPHATASE"/>
    <property type="match status" value="1"/>
</dbReference>
<dbReference type="PROSITE" id="PS50055">
    <property type="entry name" value="TYR_PHOSPHATASE_PTP"/>
    <property type="match status" value="1"/>
</dbReference>
<keyword evidence="8" id="KW-1185">Reference proteome</keyword>
<dbReference type="InterPro" id="IPR016130">
    <property type="entry name" value="Tyr_Pase_AS"/>
</dbReference>
<dbReference type="PROSITE" id="PS00383">
    <property type="entry name" value="TYR_PHOSPHATASE_1"/>
    <property type="match status" value="1"/>
</dbReference>
<feature type="region of interest" description="Disordered" evidence="3">
    <location>
        <begin position="323"/>
        <end position="412"/>
    </location>
</feature>
<keyword evidence="2" id="KW-0963">Cytoplasm</keyword>
<dbReference type="SUPFAM" id="SSF52799">
    <property type="entry name" value="(Phosphotyrosine protein) phosphatases II"/>
    <property type="match status" value="1"/>
</dbReference>
<evidence type="ECO:0000259" key="4">
    <source>
        <dbReference type="PROSITE" id="PS50055"/>
    </source>
</evidence>
<dbReference type="InterPro" id="IPR018980">
    <property type="entry name" value="FERM_PH-like_C"/>
</dbReference>
<dbReference type="CTD" id="20317360"/>
<dbReference type="EMBL" id="KL596661">
    <property type="protein sequence ID" value="KER30441.1"/>
    <property type="molecule type" value="Genomic_DNA"/>
</dbReference>
<feature type="compositionally biased region" description="Polar residues" evidence="3">
    <location>
        <begin position="218"/>
        <end position="229"/>
    </location>
</feature>
<dbReference type="OrthoDB" id="5854685at2759"/>
<evidence type="ECO:0000259" key="6">
    <source>
        <dbReference type="PROSITE" id="PS50106"/>
    </source>
</evidence>
<dbReference type="Proteomes" id="UP000054324">
    <property type="component" value="Unassembled WGS sequence"/>
</dbReference>
<evidence type="ECO:0000256" key="1">
    <source>
        <dbReference type="ARBA" id="ARBA00004496"/>
    </source>
</evidence>
<dbReference type="InterPro" id="IPR001478">
    <property type="entry name" value="PDZ"/>
</dbReference>
<gene>
    <name evidence="7" type="ORF">T265_03173</name>
</gene>
<dbReference type="InterPro" id="IPR000387">
    <property type="entry name" value="Tyr_Pase_dom"/>
</dbReference>
<dbReference type="GO" id="GO:0004725">
    <property type="term" value="F:protein tyrosine phosphatase activity"/>
    <property type="evidence" value="ECO:0007669"/>
    <property type="project" value="InterPro"/>
</dbReference>
<feature type="compositionally biased region" description="Basic and acidic residues" evidence="3">
    <location>
        <begin position="376"/>
        <end position="386"/>
    </location>
</feature>
<dbReference type="InterPro" id="IPR036034">
    <property type="entry name" value="PDZ_sf"/>
</dbReference>
<feature type="domain" description="Tyrosine-protein phosphatase" evidence="4">
    <location>
        <begin position="752"/>
        <end position="971"/>
    </location>
</feature>
<dbReference type="STRING" id="6198.A0A074ZTJ4"/>
<dbReference type="Gene3D" id="2.30.42.10">
    <property type="match status" value="1"/>
</dbReference>
<feature type="compositionally biased region" description="Basic and acidic residues" evidence="3">
    <location>
        <begin position="445"/>
        <end position="458"/>
    </location>
</feature>
<dbReference type="Gene3D" id="3.90.190.10">
    <property type="entry name" value="Protein tyrosine phosphatase superfamily"/>
    <property type="match status" value="1"/>
</dbReference>
<dbReference type="InterPro" id="IPR003595">
    <property type="entry name" value="Tyr_Pase_cat"/>
</dbReference>
<feature type="compositionally biased region" description="Polar residues" evidence="3">
    <location>
        <begin position="188"/>
        <end position="210"/>
    </location>
</feature>
<evidence type="ECO:0008006" key="9">
    <source>
        <dbReference type="Google" id="ProtNLM"/>
    </source>
</evidence>
<feature type="region of interest" description="Disordered" evidence="3">
    <location>
        <begin position="37"/>
        <end position="59"/>
    </location>
</feature>